<dbReference type="CDD" id="cd01949">
    <property type="entry name" value="GGDEF"/>
    <property type="match status" value="1"/>
</dbReference>
<dbReference type="InterPro" id="IPR043128">
    <property type="entry name" value="Rev_trsase/Diguanyl_cyclase"/>
</dbReference>
<dbReference type="PROSITE" id="PS50887">
    <property type="entry name" value="GGDEF"/>
    <property type="match status" value="1"/>
</dbReference>
<dbReference type="GO" id="GO:0071111">
    <property type="term" value="F:cyclic-guanylate-specific phosphodiesterase activity"/>
    <property type="evidence" value="ECO:0007669"/>
    <property type="project" value="InterPro"/>
</dbReference>
<evidence type="ECO:0000259" key="2">
    <source>
        <dbReference type="PROSITE" id="PS50887"/>
    </source>
</evidence>
<dbReference type="Pfam" id="PF00990">
    <property type="entry name" value="GGDEF"/>
    <property type="match status" value="1"/>
</dbReference>
<accession>A0A4Q8D0C1</accession>
<evidence type="ECO:0000313" key="4">
    <source>
        <dbReference type="Proteomes" id="UP000292298"/>
    </source>
</evidence>
<sequence>MTDQNLDPLTGLANRIGMEKRLLELKDESLEQPVAVLLFALSRFSTMTDSIGSALGDKVISTIAKRLNKKFSSGTELIARSHGDHFCLLFTGEFDLNKEVEVVRDFIERPLVLRGEVIVLNVRFGAAESLPGSNISRDLLLHCAEVSLNRAKKSGKNYCLYDERYQEEAKAAHALENNLRVSLSTNHADLHRGIDNEEFQLYYHPIINTTENKIDAFEALIRWQHPTHGFILPDQFIPAAEKIQVMDVLGSWVLKKACTDAVQWPYDHDGNPIGVSINLSPTQFIHPEVLLNAAQKAISESGLSPDLVKLELTESSAFSQGMIATIEKLRDMGFRIALDDFGTGYSSLTQVNNLPLDYLKLDRSFVQKIGSDNRFESKGSLRMTQCILSLAATFELTPIVEGIENEYQLRVVRDCGANLIQGYYFSRPMPAAEVADYVRHSSESLVRA</sequence>
<dbReference type="InterPro" id="IPR050706">
    <property type="entry name" value="Cyclic-di-GMP_PDE-like"/>
</dbReference>
<dbReference type="InterPro" id="IPR029787">
    <property type="entry name" value="Nucleotide_cyclase"/>
</dbReference>
<comment type="caution">
    <text evidence="3">The sequence shown here is derived from an EMBL/GenBank/DDBJ whole genome shotgun (WGS) entry which is preliminary data.</text>
</comment>
<dbReference type="Gene3D" id="3.30.70.270">
    <property type="match status" value="1"/>
</dbReference>
<dbReference type="SMART" id="SM00052">
    <property type="entry name" value="EAL"/>
    <property type="match status" value="1"/>
</dbReference>
<dbReference type="PANTHER" id="PTHR33121">
    <property type="entry name" value="CYCLIC DI-GMP PHOSPHODIESTERASE PDEF"/>
    <property type="match status" value="1"/>
</dbReference>
<proteinExistence type="predicted"/>
<dbReference type="Gene3D" id="3.20.20.450">
    <property type="entry name" value="EAL domain"/>
    <property type="match status" value="1"/>
</dbReference>
<dbReference type="RefSeq" id="WP_130503021.1">
    <property type="nucleotide sequence ID" value="NZ_SHLI01000001.1"/>
</dbReference>
<dbReference type="CDD" id="cd01948">
    <property type="entry name" value="EAL"/>
    <property type="match status" value="1"/>
</dbReference>
<dbReference type="InterPro" id="IPR035919">
    <property type="entry name" value="EAL_sf"/>
</dbReference>
<evidence type="ECO:0000313" key="3">
    <source>
        <dbReference type="EMBL" id="RZU98733.1"/>
    </source>
</evidence>
<dbReference type="Pfam" id="PF00563">
    <property type="entry name" value="EAL"/>
    <property type="match status" value="1"/>
</dbReference>
<dbReference type="OrthoDB" id="9812358at2"/>
<dbReference type="PROSITE" id="PS50883">
    <property type="entry name" value="EAL"/>
    <property type="match status" value="1"/>
</dbReference>
<dbReference type="InterPro" id="IPR000160">
    <property type="entry name" value="GGDEF_dom"/>
</dbReference>
<evidence type="ECO:0000259" key="1">
    <source>
        <dbReference type="PROSITE" id="PS50883"/>
    </source>
</evidence>
<feature type="domain" description="GGDEF" evidence="2">
    <location>
        <begin position="32"/>
        <end position="163"/>
    </location>
</feature>
<dbReference type="NCBIfam" id="TIGR00254">
    <property type="entry name" value="GGDEF"/>
    <property type="match status" value="1"/>
</dbReference>
<dbReference type="PANTHER" id="PTHR33121:SF70">
    <property type="entry name" value="SIGNALING PROTEIN YKOW"/>
    <property type="match status" value="1"/>
</dbReference>
<dbReference type="SMART" id="SM00267">
    <property type="entry name" value="GGDEF"/>
    <property type="match status" value="1"/>
</dbReference>
<protein>
    <submittedName>
        <fullName evidence="3">Diguanylate cyclase (GGDEF)-like protein</fullName>
    </submittedName>
</protein>
<name>A0A4Q8D0C1_9GAMM</name>
<reference evidence="3 4" key="1">
    <citation type="submission" date="2019-02" db="EMBL/GenBank/DDBJ databases">
        <title>Genomic Encyclopedia of Type Strains, Phase IV (KMG-IV): sequencing the most valuable type-strain genomes for metagenomic binning, comparative biology and taxonomic classification.</title>
        <authorList>
            <person name="Goeker M."/>
        </authorList>
    </citation>
    <scope>NUCLEOTIDE SEQUENCE [LARGE SCALE GENOMIC DNA]</scope>
    <source>
        <strain evidence="3 4">DSM 21056</strain>
    </source>
</reference>
<dbReference type="EMBL" id="SHLI01000001">
    <property type="protein sequence ID" value="RZU98733.1"/>
    <property type="molecule type" value="Genomic_DNA"/>
</dbReference>
<dbReference type="SUPFAM" id="SSF141868">
    <property type="entry name" value="EAL domain-like"/>
    <property type="match status" value="1"/>
</dbReference>
<feature type="domain" description="EAL" evidence="1">
    <location>
        <begin position="183"/>
        <end position="442"/>
    </location>
</feature>
<organism evidence="3 4">
    <name type="scientific">Spiribacter vilamensis</name>
    <dbReference type="NCBI Taxonomy" id="531306"/>
    <lineage>
        <taxon>Bacteria</taxon>
        <taxon>Pseudomonadati</taxon>
        <taxon>Pseudomonadota</taxon>
        <taxon>Gammaproteobacteria</taxon>
        <taxon>Chromatiales</taxon>
        <taxon>Ectothiorhodospiraceae</taxon>
        <taxon>Spiribacter</taxon>
    </lineage>
</organism>
<keyword evidence="4" id="KW-1185">Reference proteome</keyword>
<dbReference type="Proteomes" id="UP000292298">
    <property type="component" value="Unassembled WGS sequence"/>
</dbReference>
<dbReference type="SUPFAM" id="SSF55073">
    <property type="entry name" value="Nucleotide cyclase"/>
    <property type="match status" value="1"/>
</dbReference>
<dbReference type="InterPro" id="IPR001633">
    <property type="entry name" value="EAL_dom"/>
</dbReference>
<dbReference type="AlphaFoldDB" id="A0A4Q8D0C1"/>
<gene>
    <name evidence="3" type="ORF">EV698_0994</name>
</gene>